<sequence length="253" mass="27504">MPPASVYKCGKCLATLELRTCGKGVNKGKQYILCDKPEKHSKLFFRWNPAPSSHGETPVAAQNPHPPPPPSQSSSLPAAVSSSSSTLPRFQHHHRPIQVADKLDILSAHLRASAGVSLLDLRDLNAALDDVLSHTSTRDILPASQRLPPVVKDKSAREQMTYEVMPKVKTRPETLPSAAGPSATPLPGPSTTVPGPPLSLPPQPAFAFHYPYQAQAPAPYQYPYPLYPAQYPPYPPPNSFQTNYITHPHPPNT</sequence>
<evidence type="ECO:0000256" key="1">
    <source>
        <dbReference type="SAM" id="MobiDB-lite"/>
    </source>
</evidence>
<feature type="region of interest" description="Disordered" evidence="1">
    <location>
        <begin position="46"/>
        <end position="91"/>
    </location>
</feature>
<gene>
    <name evidence="2" type="ORF">FB45DRAFT_1063509</name>
</gene>
<evidence type="ECO:0000313" key="3">
    <source>
        <dbReference type="Proteomes" id="UP001221142"/>
    </source>
</evidence>
<evidence type="ECO:0000313" key="2">
    <source>
        <dbReference type="EMBL" id="KAJ7617980.1"/>
    </source>
</evidence>
<proteinExistence type="predicted"/>
<comment type="caution">
    <text evidence="2">The sequence shown here is derived from an EMBL/GenBank/DDBJ whole genome shotgun (WGS) entry which is preliminary data.</text>
</comment>
<keyword evidence="3" id="KW-1185">Reference proteome</keyword>
<dbReference type="AlphaFoldDB" id="A0AAD7BDI0"/>
<feature type="compositionally biased region" description="Pro residues" evidence="1">
    <location>
        <begin position="184"/>
        <end position="199"/>
    </location>
</feature>
<dbReference type="EMBL" id="JARKIF010000020">
    <property type="protein sequence ID" value="KAJ7617980.1"/>
    <property type="molecule type" value="Genomic_DNA"/>
</dbReference>
<protein>
    <submittedName>
        <fullName evidence="2">Uncharacterized protein</fullName>
    </submittedName>
</protein>
<organism evidence="2 3">
    <name type="scientific">Roridomyces roridus</name>
    <dbReference type="NCBI Taxonomy" id="1738132"/>
    <lineage>
        <taxon>Eukaryota</taxon>
        <taxon>Fungi</taxon>
        <taxon>Dikarya</taxon>
        <taxon>Basidiomycota</taxon>
        <taxon>Agaricomycotina</taxon>
        <taxon>Agaricomycetes</taxon>
        <taxon>Agaricomycetidae</taxon>
        <taxon>Agaricales</taxon>
        <taxon>Marasmiineae</taxon>
        <taxon>Mycenaceae</taxon>
        <taxon>Roridomyces</taxon>
    </lineage>
</organism>
<feature type="region of interest" description="Disordered" evidence="1">
    <location>
        <begin position="171"/>
        <end position="199"/>
    </location>
</feature>
<feature type="compositionally biased region" description="Low complexity" evidence="1">
    <location>
        <begin position="72"/>
        <end position="88"/>
    </location>
</feature>
<dbReference type="Proteomes" id="UP001221142">
    <property type="component" value="Unassembled WGS sequence"/>
</dbReference>
<name>A0AAD7BDI0_9AGAR</name>
<reference evidence="2" key="1">
    <citation type="submission" date="2023-03" db="EMBL/GenBank/DDBJ databases">
        <title>Massive genome expansion in bonnet fungi (Mycena s.s.) driven by repeated elements and novel gene families across ecological guilds.</title>
        <authorList>
            <consortium name="Lawrence Berkeley National Laboratory"/>
            <person name="Harder C.B."/>
            <person name="Miyauchi S."/>
            <person name="Viragh M."/>
            <person name="Kuo A."/>
            <person name="Thoen E."/>
            <person name="Andreopoulos B."/>
            <person name="Lu D."/>
            <person name="Skrede I."/>
            <person name="Drula E."/>
            <person name="Henrissat B."/>
            <person name="Morin E."/>
            <person name="Kohler A."/>
            <person name="Barry K."/>
            <person name="LaButti K."/>
            <person name="Morin E."/>
            <person name="Salamov A."/>
            <person name="Lipzen A."/>
            <person name="Mereny Z."/>
            <person name="Hegedus B."/>
            <person name="Baldrian P."/>
            <person name="Stursova M."/>
            <person name="Weitz H."/>
            <person name="Taylor A."/>
            <person name="Grigoriev I.V."/>
            <person name="Nagy L.G."/>
            <person name="Martin F."/>
            <person name="Kauserud H."/>
        </authorList>
    </citation>
    <scope>NUCLEOTIDE SEQUENCE</scope>
    <source>
        <strain evidence="2">9284</strain>
    </source>
</reference>
<accession>A0AAD7BDI0</accession>